<proteinExistence type="predicted"/>
<dbReference type="EMBL" id="CM002292">
    <property type="protein sequence ID" value="ESW22557.1"/>
    <property type="molecule type" value="Genomic_DNA"/>
</dbReference>
<dbReference type="FunFam" id="1.10.510.10:FF:000146">
    <property type="entry name" value="LRR receptor-like serine/threonine-protein kinase IOS1"/>
    <property type="match status" value="1"/>
</dbReference>
<dbReference type="PROSITE" id="PS00107">
    <property type="entry name" value="PROTEIN_KINASE_ATP"/>
    <property type="match status" value="1"/>
</dbReference>
<keyword evidence="13 19" id="KW-1133">Transmembrane helix</keyword>
<protein>
    <recommendedName>
        <fullName evidence="2">non-specific serine/threonine protein kinase</fullName>
        <ecNumber evidence="2">2.7.11.1</ecNumber>
    </recommendedName>
</protein>
<dbReference type="EC" id="2.7.11.1" evidence="2"/>
<accession>V7BX15</accession>
<evidence type="ECO:0000256" key="8">
    <source>
        <dbReference type="ARBA" id="ARBA00022729"/>
    </source>
</evidence>
<keyword evidence="23" id="KW-1185">Reference proteome</keyword>
<keyword evidence="7 19" id="KW-0812">Transmembrane</keyword>
<dbReference type="Pfam" id="PF00560">
    <property type="entry name" value="LRR_1"/>
    <property type="match status" value="2"/>
</dbReference>
<dbReference type="Gene3D" id="1.10.510.10">
    <property type="entry name" value="Transferase(Phosphotransferase) domain 1"/>
    <property type="match status" value="1"/>
</dbReference>
<evidence type="ECO:0000256" key="3">
    <source>
        <dbReference type="ARBA" id="ARBA00022527"/>
    </source>
</evidence>
<dbReference type="InterPro" id="IPR032675">
    <property type="entry name" value="LRR_dom_sf"/>
</dbReference>
<dbReference type="SUPFAM" id="SSF52058">
    <property type="entry name" value="L domain-like"/>
    <property type="match status" value="1"/>
</dbReference>
<evidence type="ECO:0000256" key="1">
    <source>
        <dbReference type="ARBA" id="ARBA00004167"/>
    </source>
</evidence>
<keyword evidence="4" id="KW-0597">Phosphoprotein</keyword>
<dbReference type="PROSITE" id="PS50011">
    <property type="entry name" value="PROTEIN_KINASE_DOM"/>
    <property type="match status" value="1"/>
</dbReference>
<dbReference type="GO" id="GO:0004674">
    <property type="term" value="F:protein serine/threonine kinase activity"/>
    <property type="evidence" value="ECO:0007669"/>
    <property type="project" value="UniProtKB-KW"/>
</dbReference>
<evidence type="ECO:0000256" key="2">
    <source>
        <dbReference type="ARBA" id="ARBA00012513"/>
    </source>
</evidence>
<dbReference type="InterPro" id="IPR011009">
    <property type="entry name" value="Kinase-like_dom_sf"/>
</dbReference>
<evidence type="ECO:0000259" key="21">
    <source>
        <dbReference type="PROSITE" id="PS50011"/>
    </source>
</evidence>
<evidence type="ECO:0000256" key="11">
    <source>
        <dbReference type="ARBA" id="ARBA00022777"/>
    </source>
</evidence>
<dbReference type="InterPro" id="IPR001245">
    <property type="entry name" value="Ser-Thr/Tyr_kinase_cat_dom"/>
</dbReference>
<keyword evidence="3" id="KW-0723">Serine/threonine-protein kinase</keyword>
<comment type="catalytic activity">
    <reaction evidence="17">
        <text>L-seryl-[protein] + ATP = O-phospho-L-seryl-[protein] + ADP + H(+)</text>
        <dbReference type="Rhea" id="RHEA:17989"/>
        <dbReference type="Rhea" id="RHEA-COMP:9863"/>
        <dbReference type="Rhea" id="RHEA-COMP:11604"/>
        <dbReference type="ChEBI" id="CHEBI:15378"/>
        <dbReference type="ChEBI" id="CHEBI:29999"/>
        <dbReference type="ChEBI" id="CHEBI:30616"/>
        <dbReference type="ChEBI" id="CHEBI:83421"/>
        <dbReference type="ChEBI" id="CHEBI:456216"/>
        <dbReference type="EC" id="2.7.11.1"/>
    </reaction>
</comment>
<dbReference type="CDD" id="cd14066">
    <property type="entry name" value="STKc_IRAK"/>
    <property type="match status" value="1"/>
</dbReference>
<evidence type="ECO:0000313" key="22">
    <source>
        <dbReference type="EMBL" id="ESW22557.1"/>
    </source>
</evidence>
<dbReference type="Gramene" id="ESW22557">
    <property type="protein sequence ID" value="ESW22557"/>
    <property type="gene ID" value="PHAVU_005G163000g"/>
</dbReference>
<dbReference type="PANTHER" id="PTHR45631:SF202">
    <property type="entry name" value="SENESCENCE-INDUCED RECEPTOR-LIKE SERINE_THREONINE-PROTEIN KINASE"/>
    <property type="match status" value="1"/>
</dbReference>
<comment type="subcellular location">
    <subcellularLocation>
        <location evidence="1">Membrane</location>
        <topology evidence="1">Single-pass membrane protein</topology>
    </subcellularLocation>
</comment>
<keyword evidence="10 18" id="KW-0547">Nucleotide-binding</keyword>
<dbReference type="InterPro" id="IPR008271">
    <property type="entry name" value="Ser/Thr_kinase_AS"/>
</dbReference>
<evidence type="ECO:0000256" key="4">
    <source>
        <dbReference type="ARBA" id="ARBA00022553"/>
    </source>
</evidence>
<reference evidence="23" key="1">
    <citation type="journal article" date="2014" name="Nat. Genet.">
        <title>A reference genome for common bean and genome-wide analysis of dual domestications.</title>
        <authorList>
            <person name="Schmutz J."/>
            <person name="McClean P.E."/>
            <person name="Mamidi S."/>
            <person name="Wu G.A."/>
            <person name="Cannon S.B."/>
            <person name="Grimwood J."/>
            <person name="Jenkins J."/>
            <person name="Shu S."/>
            <person name="Song Q."/>
            <person name="Chavarro C."/>
            <person name="Torres-Torres M."/>
            <person name="Geffroy V."/>
            <person name="Moghaddam S.M."/>
            <person name="Gao D."/>
            <person name="Abernathy B."/>
            <person name="Barry K."/>
            <person name="Blair M."/>
            <person name="Brick M.A."/>
            <person name="Chovatia M."/>
            <person name="Gepts P."/>
            <person name="Goodstein D.M."/>
            <person name="Gonzales M."/>
            <person name="Hellsten U."/>
            <person name="Hyten D.L."/>
            <person name="Jia G."/>
            <person name="Kelly J.D."/>
            <person name="Kudrna D."/>
            <person name="Lee R."/>
            <person name="Richard M.M."/>
            <person name="Miklas P.N."/>
            <person name="Osorno J.M."/>
            <person name="Rodrigues J."/>
            <person name="Thareau V."/>
            <person name="Urrea C.A."/>
            <person name="Wang M."/>
            <person name="Yu Y."/>
            <person name="Zhang M."/>
            <person name="Wing R.A."/>
            <person name="Cregan P.B."/>
            <person name="Rokhsar D.S."/>
            <person name="Jackson S.A."/>
        </authorList>
    </citation>
    <scope>NUCLEOTIDE SEQUENCE [LARGE SCALE GENOMIC DNA]</scope>
    <source>
        <strain evidence="23">cv. G19833</strain>
    </source>
</reference>
<evidence type="ECO:0000313" key="23">
    <source>
        <dbReference type="Proteomes" id="UP000000226"/>
    </source>
</evidence>
<evidence type="ECO:0000256" key="16">
    <source>
        <dbReference type="ARBA" id="ARBA00047899"/>
    </source>
</evidence>
<dbReference type="FunFam" id="3.80.10.10:FF:000129">
    <property type="entry name" value="Leucine-rich repeat receptor-like kinase"/>
    <property type="match status" value="1"/>
</dbReference>
<keyword evidence="5" id="KW-0433">Leucine-rich repeat</keyword>
<organism evidence="22 23">
    <name type="scientific">Phaseolus vulgaris</name>
    <name type="common">Kidney bean</name>
    <name type="synonym">French bean</name>
    <dbReference type="NCBI Taxonomy" id="3885"/>
    <lineage>
        <taxon>Eukaryota</taxon>
        <taxon>Viridiplantae</taxon>
        <taxon>Streptophyta</taxon>
        <taxon>Embryophyta</taxon>
        <taxon>Tracheophyta</taxon>
        <taxon>Spermatophyta</taxon>
        <taxon>Magnoliopsida</taxon>
        <taxon>eudicotyledons</taxon>
        <taxon>Gunneridae</taxon>
        <taxon>Pentapetalae</taxon>
        <taxon>rosids</taxon>
        <taxon>fabids</taxon>
        <taxon>Fabales</taxon>
        <taxon>Fabaceae</taxon>
        <taxon>Papilionoideae</taxon>
        <taxon>50 kb inversion clade</taxon>
        <taxon>NPAAA clade</taxon>
        <taxon>indigoferoid/millettioid clade</taxon>
        <taxon>Phaseoleae</taxon>
        <taxon>Phaseolus</taxon>
    </lineage>
</organism>
<keyword evidence="6" id="KW-0808">Transferase</keyword>
<evidence type="ECO:0000256" key="12">
    <source>
        <dbReference type="ARBA" id="ARBA00022840"/>
    </source>
</evidence>
<comment type="catalytic activity">
    <reaction evidence="16">
        <text>L-threonyl-[protein] + ATP = O-phospho-L-threonyl-[protein] + ADP + H(+)</text>
        <dbReference type="Rhea" id="RHEA:46608"/>
        <dbReference type="Rhea" id="RHEA-COMP:11060"/>
        <dbReference type="Rhea" id="RHEA-COMP:11605"/>
        <dbReference type="ChEBI" id="CHEBI:15378"/>
        <dbReference type="ChEBI" id="CHEBI:30013"/>
        <dbReference type="ChEBI" id="CHEBI:30616"/>
        <dbReference type="ChEBI" id="CHEBI:61977"/>
        <dbReference type="ChEBI" id="CHEBI:456216"/>
        <dbReference type="EC" id="2.7.11.1"/>
    </reaction>
</comment>
<feature type="domain" description="Protein kinase" evidence="21">
    <location>
        <begin position="573"/>
        <end position="846"/>
    </location>
</feature>
<dbReference type="FunFam" id="3.30.200.20:FF:000394">
    <property type="entry name" value="Leucine-rich repeat receptor-like protein kinase"/>
    <property type="match status" value="1"/>
</dbReference>
<dbReference type="Proteomes" id="UP000000226">
    <property type="component" value="Chromosome 5"/>
</dbReference>
<feature type="binding site" evidence="18">
    <location>
        <position position="600"/>
    </location>
    <ligand>
        <name>ATP</name>
        <dbReference type="ChEBI" id="CHEBI:30616"/>
    </ligand>
</feature>
<evidence type="ECO:0000256" key="9">
    <source>
        <dbReference type="ARBA" id="ARBA00022737"/>
    </source>
</evidence>
<evidence type="ECO:0000256" key="14">
    <source>
        <dbReference type="ARBA" id="ARBA00023136"/>
    </source>
</evidence>
<keyword evidence="11" id="KW-0418">Kinase</keyword>
<evidence type="ECO:0000256" key="17">
    <source>
        <dbReference type="ARBA" id="ARBA00048679"/>
    </source>
</evidence>
<dbReference type="InterPro" id="IPR017441">
    <property type="entry name" value="Protein_kinase_ATP_BS"/>
</dbReference>
<dbReference type="Pfam" id="PF12819">
    <property type="entry name" value="Malectin_like"/>
    <property type="match status" value="1"/>
</dbReference>
<dbReference type="PROSITE" id="PS00108">
    <property type="entry name" value="PROTEIN_KINASE_ST"/>
    <property type="match status" value="1"/>
</dbReference>
<dbReference type="GO" id="GO:0016020">
    <property type="term" value="C:membrane"/>
    <property type="evidence" value="ECO:0007669"/>
    <property type="project" value="UniProtKB-SubCell"/>
</dbReference>
<name>V7BX15_PHAVU</name>
<feature type="transmembrane region" description="Helical" evidence="19">
    <location>
        <begin position="503"/>
        <end position="527"/>
    </location>
</feature>
<dbReference type="Gene3D" id="3.30.200.20">
    <property type="entry name" value="Phosphorylase Kinase, domain 1"/>
    <property type="match status" value="1"/>
</dbReference>
<dbReference type="Gene3D" id="3.80.10.10">
    <property type="entry name" value="Ribonuclease Inhibitor"/>
    <property type="match status" value="1"/>
</dbReference>
<dbReference type="InterPro" id="IPR000719">
    <property type="entry name" value="Prot_kinase_dom"/>
</dbReference>
<dbReference type="AlphaFoldDB" id="V7BX15"/>
<evidence type="ECO:0000256" key="5">
    <source>
        <dbReference type="ARBA" id="ARBA00022614"/>
    </source>
</evidence>
<keyword evidence="9" id="KW-0677">Repeat</keyword>
<sequence length="881" mass="98700">MWITFYVAFLALLLIPAHAQPGFISIDCGAEAGVSYTEQSLTINYVSDENFINTGVRGTIASEEINRNNQQQLWNLRSFPEGKRNCYKINVTRGSNYLIRTTFLYGNYDGRNMLPMFDLLLGANVWDTVTIENASLDQSKEIIHVPSLDFIQICLVNTGNGTPFITAIELRTLKNDTYVTQFGSLELYKNWRFDLGSNRSYRYWVDVYDRFWYVWIPDDWTKLSASIPDDSLKQNDYRPGATIMSTAVTPANDSAPLVIRWEPKDETEEFYVYLHFTELQALTGNQTREFNIMSNGKLWFPNCSPEYMKVNTLYSKSGTSGKEIKFSLERTENSTLPPIISAFEIYRVIDLQKPETLQGDVDAITSIKSVYGVKRDWEGDPCAPAAYLWDGLNCSYNGIESPRITALNLSSSGLSGKIDPSISKLTMLEKLDLSNNNLNGEVPDFLIHLQHLKILNLEKNDLSGSIPSALIEKSHEGSLSLSVDQNPYLCESGQCNVTKKKNIVTPIVVSICGVLILLIAVPILWIIKRKKSKDSVAVNHQNEISQQSTEKDDSFLQRKSQMYSYYDVLQITNNFNRIIGKGGFGTVYLGFIDETPVAVKMLSPSAVHGYQQFQAEVKLLIRVHHKNLTSLIGYCNEGSNQGLIYEYMAKGNLREHLSGKYNESPFLSWKERLRVAVDAAQGLEYLQNGCKPPIIHRDVKSANILLDEHFQAKLSDFGLSKVVPDDGASHVSTIVAGTLGYLDPHYHSSNRLTQKSDVYSFGVVLLEIITNQSVMAGNEENGHISERVSSMISTGDIRAIVDSRLEGNFDINSAWKALEIAMACVSPNPNERPMMSVVVIELQATLATELARTEHNNGGDSRYSVAAVSVDLDTEFMPLAR</sequence>
<evidence type="ECO:0000256" key="13">
    <source>
        <dbReference type="ARBA" id="ARBA00022989"/>
    </source>
</evidence>
<dbReference type="OMA" id="YKATHQQ"/>
<evidence type="ECO:0000256" key="18">
    <source>
        <dbReference type="PROSITE-ProRule" id="PRU10141"/>
    </source>
</evidence>
<dbReference type="SMART" id="SM00220">
    <property type="entry name" value="S_TKc"/>
    <property type="match status" value="1"/>
</dbReference>
<dbReference type="SMR" id="V7BX15"/>
<evidence type="ECO:0000256" key="19">
    <source>
        <dbReference type="SAM" id="Phobius"/>
    </source>
</evidence>
<keyword evidence="12 18" id="KW-0067">ATP-binding</keyword>
<feature type="signal peptide" evidence="20">
    <location>
        <begin position="1"/>
        <end position="19"/>
    </location>
</feature>
<evidence type="ECO:0000256" key="20">
    <source>
        <dbReference type="SAM" id="SignalP"/>
    </source>
</evidence>
<dbReference type="PANTHER" id="PTHR45631">
    <property type="entry name" value="OS07G0107800 PROTEIN-RELATED"/>
    <property type="match status" value="1"/>
</dbReference>
<evidence type="ECO:0000256" key="7">
    <source>
        <dbReference type="ARBA" id="ARBA00022692"/>
    </source>
</evidence>
<feature type="chain" id="PRO_5004754798" description="non-specific serine/threonine protein kinase" evidence="20">
    <location>
        <begin position="20"/>
        <end position="881"/>
    </location>
</feature>
<keyword evidence="8 20" id="KW-0732">Signal</keyword>
<dbReference type="InterPro" id="IPR001611">
    <property type="entry name" value="Leu-rich_rpt"/>
</dbReference>
<evidence type="ECO:0000256" key="10">
    <source>
        <dbReference type="ARBA" id="ARBA00022741"/>
    </source>
</evidence>
<gene>
    <name evidence="22" type="ORF">PHAVU_005G163000g</name>
</gene>
<dbReference type="eggNOG" id="ENOG502QQCZ">
    <property type="taxonomic scope" value="Eukaryota"/>
</dbReference>
<dbReference type="GO" id="GO:0005524">
    <property type="term" value="F:ATP binding"/>
    <property type="evidence" value="ECO:0007669"/>
    <property type="project" value="UniProtKB-UniRule"/>
</dbReference>
<keyword evidence="15" id="KW-0675">Receptor</keyword>
<evidence type="ECO:0000256" key="15">
    <source>
        <dbReference type="ARBA" id="ARBA00023170"/>
    </source>
</evidence>
<dbReference type="InterPro" id="IPR024788">
    <property type="entry name" value="Malectin-like_Carb-bd_dom"/>
</dbReference>
<evidence type="ECO:0000256" key="6">
    <source>
        <dbReference type="ARBA" id="ARBA00022679"/>
    </source>
</evidence>
<keyword evidence="14 19" id="KW-0472">Membrane</keyword>
<dbReference type="Pfam" id="PF07714">
    <property type="entry name" value="PK_Tyr_Ser-Thr"/>
    <property type="match status" value="1"/>
</dbReference>
<dbReference type="SUPFAM" id="SSF56112">
    <property type="entry name" value="Protein kinase-like (PK-like)"/>
    <property type="match status" value="1"/>
</dbReference>
<dbReference type="OrthoDB" id="2017114at2759"/>